<protein>
    <submittedName>
        <fullName evidence="2">Uncharacterized protein</fullName>
    </submittedName>
</protein>
<feature type="compositionally biased region" description="Polar residues" evidence="1">
    <location>
        <begin position="57"/>
        <end position="68"/>
    </location>
</feature>
<accession>A0A4P9YSE6</accession>
<feature type="compositionally biased region" description="Pro residues" evidence="1">
    <location>
        <begin position="8"/>
        <end position="17"/>
    </location>
</feature>
<evidence type="ECO:0000256" key="1">
    <source>
        <dbReference type="SAM" id="MobiDB-lite"/>
    </source>
</evidence>
<feature type="compositionally biased region" description="Low complexity" evidence="1">
    <location>
        <begin position="69"/>
        <end position="92"/>
    </location>
</feature>
<dbReference type="AlphaFoldDB" id="A0A4P9YSE6"/>
<proteinExistence type="predicted"/>
<feature type="region of interest" description="Disordered" evidence="1">
    <location>
        <begin position="410"/>
        <end position="430"/>
    </location>
</feature>
<feature type="compositionally biased region" description="Polar residues" evidence="1">
    <location>
        <begin position="116"/>
        <end position="126"/>
    </location>
</feature>
<keyword evidence="3" id="KW-1185">Reference proteome</keyword>
<feature type="region of interest" description="Disordered" evidence="1">
    <location>
        <begin position="1"/>
        <end position="395"/>
    </location>
</feature>
<dbReference type="EMBL" id="KZ991672">
    <property type="protein sequence ID" value="RKP22787.1"/>
    <property type="molecule type" value="Genomic_DNA"/>
</dbReference>
<feature type="compositionally biased region" description="Polar residues" evidence="1">
    <location>
        <begin position="410"/>
        <end position="419"/>
    </location>
</feature>
<evidence type="ECO:0000313" key="3">
    <source>
        <dbReference type="Proteomes" id="UP000278143"/>
    </source>
</evidence>
<feature type="compositionally biased region" description="Low complexity" evidence="1">
    <location>
        <begin position="373"/>
        <end position="390"/>
    </location>
</feature>
<dbReference type="OrthoDB" id="10639211at2759"/>
<reference evidence="3" key="1">
    <citation type="journal article" date="2018" name="Nat. Microbiol.">
        <title>Leveraging single-cell genomics to expand the fungal tree of life.</title>
        <authorList>
            <person name="Ahrendt S.R."/>
            <person name="Quandt C.A."/>
            <person name="Ciobanu D."/>
            <person name="Clum A."/>
            <person name="Salamov A."/>
            <person name="Andreopoulos B."/>
            <person name="Cheng J.F."/>
            <person name="Woyke T."/>
            <person name="Pelin A."/>
            <person name="Henrissat B."/>
            <person name="Reynolds N.K."/>
            <person name="Benny G.L."/>
            <person name="Smith M.E."/>
            <person name="James T.Y."/>
            <person name="Grigoriev I.V."/>
        </authorList>
    </citation>
    <scope>NUCLEOTIDE SEQUENCE [LARGE SCALE GENOMIC DNA]</scope>
    <source>
        <strain evidence="3">Benny S71-1</strain>
    </source>
</reference>
<feature type="compositionally biased region" description="Low complexity" evidence="1">
    <location>
        <begin position="47"/>
        <end position="56"/>
    </location>
</feature>
<dbReference type="Proteomes" id="UP000278143">
    <property type="component" value="Unassembled WGS sequence"/>
</dbReference>
<organism evidence="2 3">
    <name type="scientific">Syncephalis pseudoplumigaleata</name>
    <dbReference type="NCBI Taxonomy" id="1712513"/>
    <lineage>
        <taxon>Eukaryota</taxon>
        <taxon>Fungi</taxon>
        <taxon>Fungi incertae sedis</taxon>
        <taxon>Zoopagomycota</taxon>
        <taxon>Zoopagomycotina</taxon>
        <taxon>Zoopagomycetes</taxon>
        <taxon>Zoopagales</taxon>
        <taxon>Piptocephalidaceae</taxon>
        <taxon>Syncephalis</taxon>
    </lineage>
</organism>
<evidence type="ECO:0000313" key="2">
    <source>
        <dbReference type="EMBL" id="RKP22787.1"/>
    </source>
</evidence>
<feature type="compositionally biased region" description="Low complexity" evidence="1">
    <location>
        <begin position="343"/>
        <end position="356"/>
    </location>
</feature>
<name>A0A4P9YSE6_9FUNG</name>
<gene>
    <name evidence="2" type="ORF">SYNPS1DRAFT_31566</name>
</gene>
<sequence>MAAKKPGPSGPPTPQPPVLRGRGTSALSAKQPASPGARAKPLPPRLPLATTATATGDSSLPATPSNFWSPASPGPQSAGPVPKRSAAASAAATLLKIHGGPASAPQSPVMTPPPRTSSLSPQSSPTGVYGRGFSLLKGGPHPAGNTAAASMPSPRSPSAPPASNGLKRSMSRGAASSSNGCTSPGRMPSGQPGLRPKLSAPNLTLPGSNKPRCIIPPPPMDPPPEHLVKAQQQQQLRQQAHLGAPRVAPPPPSPRTSSLAGRPAELQRSYSASAVVKSPEHARRPPGSPLSATSPSPPVQPPLVRASSLHAVPSARRACPPGSPASSHVPRRPPANNTSNSINSAPTTPTNASPPAQRGWRSRAEEAISQDNGAAHGTTGSASPASSSAGRTCDQCQGTGVRTIARMVTGPSTSGSAVCSQCRGKRVLHN</sequence>